<accession>A0A7W8ZPY5</accession>
<dbReference type="AlphaFoldDB" id="A0A7W8ZPY5"/>
<feature type="chain" id="PRO_5030808940" evidence="1">
    <location>
        <begin position="20"/>
        <end position="175"/>
    </location>
</feature>
<dbReference type="Proteomes" id="UP000537204">
    <property type="component" value="Unassembled WGS sequence"/>
</dbReference>
<keyword evidence="1" id="KW-0732">Signal</keyword>
<evidence type="ECO:0000313" key="2">
    <source>
        <dbReference type="EMBL" id="MBB5638037.1"/>
    </source>
</evidence>
<name>A0A7W8ZPY5_9SPHI</name>
<evidence type="ECO:0000256" key="1">
    <source>
        <dbReference type="SAM" id="SignalP"/>
    </source>
</evidence>
<protein>
    <submittedName>
        <fullName evidence="2">Uncharacterized protein YxeA</fullName>
    </submittedName>
</protein>
<reference evidence="2 3" key="1">
    <citation type="submission" date="2020-08" db="EMBL/GenBank/DDBJ databases">
        <title>Genomic Encyclopedia of Type Strains, Phase IV (KMG-V): Genome sequencing to study the core and pangenomes of soil and plant-associated prokaryotes.</title>
        <authorList>
            <person name="Whitman W."/>
        </authorList>
    </citation>
    <scope>NUCLEOTIDE SEQUENCE [LARGE SCALE GENOMIC DNA]</scope>
    <source>
        <strain evidence="2 3">S3M1</strain>
    </source>
</reference>
<organism evidence="2 3">
    <name type="scientific">Pedobacter cryoconitis</name>
    <dbReference type="NCBI Taxonomy" id="188932"/>
    <lineage>
        <taxon>Bacteria</taxon>
        <taxon>Pseudomonadati</taxon>
        <taxon>Bacteroidota</taxon>
        <taxon>Sphingobacteriia</taxon>
        <taxon>Sphingobacteriales</taxon>
        <taxon>Sphingobacteriaceae</taxon>
        <taxon>Pedobacter</taxon>
    </lineage>
</organism>
<sequence length="175" mass="19729">MKRNNLLLLLLLITTVTFIVSCKKDDIDHKNDYDKSHQSWMSFKQSSNNSYSYKTSSGSWTGTSTETVITVKDGKVTNRSYVYKVPDKTPGGTGIVKDEWSEDQSTLNTHTAGAPTLTLDEVYQKAKTEWLLKRKDTEVFFEANNNGMISSCGYRDNNCQDDCFNGINIVSIVKL</sequence>
<gene>
    <name evidence="2" type="ORF">HDE68_003963</name>
</gene>
<evidence type="ECO:0000313" key="3">
    <source>
        <dbReference type="Proteomes" id="UP000537204"/>
    </source>
</evidence>
<feature type="signal peptide" evidence="1">
    <location>
        <begin position="1"/>
        <end position="19"/>
    </location>
</feature>
<proteinExistence type="predicted"/>
<dbReference type="EMBL" id="JACHCE010000007">
    <property type="protein sequence ID" value="MBB5638037.1"/>
    <property type="molecule type" value="Genomic_DNA"/>
</dbReference>
<dbReference type="RefSeq" id="WP_221300820.1">
    <property type="nucleotide sequence ID" value="NZ_JACHCE010000007.1"/>
</dbReference>
<comment type="caution">
    <text evidence="2">The sequence shown here is derived from an EMBL/GenBank/DDBJ whole genome shotgun (WGS) entry which is preliminary data.</text>
</comment>
<dbReference type="PROSITE" id="PS51257">
    <property type="entry name" value="PROKAR_LIPOPROTEIN"/>
    <property type="match status" value="1"/>
</dbReference>